<gene>
    <name evidence="1" type="ORF">Pc32g00010</name>
    <name evidence="1" type="ORF">PCH_Pc32g00010</name>
</gene>
<dbReference type="HOGENOM" id="CLU_056788_12_2_1"/>
<dbReference type="Proteomes" id="UP000000724">
    <property type="component" value="Contig Pc00c32"/>
</dbReference>
<evidence type="ECO:0000313" key="1">
    <source>
        <dbReference type="EMBL" id="CAP74124.1"/>
    </source>
</evidence>
<accession>B6HX95</accession>
<proteinExistence type="predicted"/>
<dbReference type="OrthoDB" id="5379619at2759"/>
<dbReference type="VEuPathDB" id="FungiDB:PCH_Pc32g00010"/>
<reference evidence="1 2" key="1">
    <citation type="journal article" date="2008" name="Nat. Biotechnol.">
        <title>Genome sequencing and analysis of the filamentous fungus Penicillium chrysogenum.</title>
        <authorList>
            <person name="van den Berg M.A."/>
            <person name="Albang R."/>
            <person name="Albermann K."/>
            <person name="Badger J.H."/>
            <person name="Daran J.-M."/>
            <person name="Driessen A.J.M."/>
            <person name="Garcia-Estrada C."/>
            <person name="Fedorova N.D."/>
            <person name="Harris D.M."/>
            <person name="Heijne W.H.M."/>
            <person name="Joardar V.S."/>
            <person name="Kiel J.A.K.W."/>
            <person name="Kovalchuk A."/>
            <person name="Martin J.F."/>
            <person name="Nierman W.C."/>
            <person name="Nijland J.G."/>
            <person name="Pronk J.T."/>
            <person name="Roubos J.A."/>
            <person name="van der Klei I.J."/>
            <person name="van Peij N.N.M.E."/>
            <person name="Veenhuis M."/>
            <person name="von Doehren H."/>
            <person name="Wagner C."/>
            <person name="Wortman J.R."/>
            <person name="Bovenberg R.A.L."/>
        </authorList>
    </citation>
    <scope>NUCLEOTIDE SEQUENCE [LARGE SCALE GENOMIC DNA]</scope>
    <source>
        <strain evidence="2">ATCC 28089 / DSM 1075 / NRRL 1951 / Wisconsin 54-1255</strain>
    </source>
</reference>
<name>B6HX95_PENRW</name>
<dbReference type="EMBL" id="AM920447">
    <property type="protein sequence ID" value="CAP74124.1"/>
    <property type="molecule type" value="Genomic_DNA"/>
</dbReference>
<dbReference type="AlphaFoldDB" id="B6HX95"/>
<sequence length="84" mass="9710">DFRPFAPFGAINPNEVQNVSYRVDGLVPDKTFSSIRRNWNYYERDPSQGFDVLLEWCINVVGVKEENARGHFRHAGLETNVCHL</sequence>
<evidence type="ECO:0000313" key="2">
    <source>
        <dbReference type="Proteomes" id="UP000000724"/>
    </source>
</evidence>
<protein>
    <submittedName>
        <fullName evidence="1">Pc32g00010 protein</fullName>
    </submittedName>
</protein>
<keyword evidence="2" id="KW-1185">Reference proteome</keyword>
<organism evidence="1 2">
    <name type="scientific">Penicillium rubens (strain ATCC 28089 / DSM 1075 / NRRL 1951 / Wisconsin 54-1255)</name>
    <name type="common">Penicillium chrysogenum</name>
    <dbReference type="NCBI Taxonomy" id="500485"/>
    <lineage>
        <taxon>Eukaryota</taxon>
        <taxon>Fungi</taxon>
        <taxon>Dikarya</taxon>
        <taxon>Ascomycota</taxon>
        <taxon>Pezizomycotina</taxon>
        <taxon>Eurotiomycetes</taxon>
        <taxon>Eurotiomycetidae</taxon>
        <taxon>Eurotiales</taxon>
        <taxon>Aspergillaceae</taxon>
        <taxon>Penicillium</taxon>
        <taxon>Penicillium chrysogenum species complex</taxon>
    </lineage>
</organism>